<evidence type="ECO:0000313" key="11">
    <source>
        <dbReference type="Proteomes" id="UP000229081"/>
    </source>
</evidence>
<reference evidence="10 11" key="1">
    <citation type="submission" date="2017-11" db="EMBL/GenBank/DDBJ databases">
        <title>Complete genome sequence of Sphingomonas sp. Strain Cra20, a psychrotolerant potential plant growth promoting rhizobacteria.</title>
        <authorList>
            <person name="Luo Y."/>
        </authorList>
    </citation>
    <scope>NUCLEOTIDE SEQUENCE [LARGE SCALE GENOMIC DNA]</scope>
    <source>
        <strain evidence="10 11">Cra20</strain>
    </source>
</reference>
<feature type="domain" description="SIS" evidence="9">
    <location>
        <begin position="27"/>
        <end position="170"/>
    </location>
</feature>
<dbReference type="NCBIfam" id="TIGR00393">
    <property type="entry name" value="kpsF"/>
    <property type="match status" value="1"/>
</dbReference>
<dbReference type="PIRSF" id="PIRSF004692">
    <property type="entry name" value="KdsD_KpsF"/>
    <property type="match status" value="1"/>
</dbReference>
<evidence type="ECO:0000256" key="3">
    <source>
        <dbReference type="ARBA" id="ARBA00023122"/>
    </source>
</evidence>
<dbReference type="InterPro" id="IPR000644">
    <property type="entry name" value="CBS_dom"/>
</dbReference>
<dbReference type="AlphaFoldDB" id="A0A2K8MLU0"/>
<dbReference type="InterPro" id="IPR035474">
    <property type="entry name" value="SIS_Kpsf"/>
</dbReference>
<evidence type="ECO:0000259" key="9">
    <source>
        <dbReference type="PROSITE" id="PS51464"/>
    </source>
</evidence>
<feature type="domain" description="CBS" evidence="8">
    <location>
        <begin position="259"/>
        <end position="313"/>
    </location>
</feature>
<feature type="site" description="Catalytically relevant" evidence="6">
    <location>
        <position position="138"/>
    </location>
</feature>
<keyword evidence="5" id="KW-0479">Metal-binding</keyword>
<organism evidence="10 11">
    <name type="scientific">Sphingomonas psychrotolerans</name>
    <dbReference type="NCBI Taxonomy" id="1327635"/>
    <lineage>
        <taxon>Bacteria</taxon>
        <taxon>Pseudomonadati</taxon>
        <taxon>Pseudomonadota</taxon>
        <taxon>Alphaproteobacteria</taxon>
        <taxon>Sphingomonadales</taxon>
        <taxon>Sphingomonadaceae</taxon>
        <taxon>Sphingomonas</taxon>
    </lineage>
</organism>
<evidence type="ECO:0000256" key="4">
    <source>
        <dbReference type="PIRNR" id="PIRNR004692"/>
    </source>
</evidence>
<dbReference type="PANTHER" id="PTHR42745:SF1">
    <property type="entry name" value="ARABINOSE 5-PHOSPHATE ISOMERASE KDSD"/>
    <property type="match status" value="1"/>
</dbReference>
<dbReference type="SMART" id="SM00116">
    <property type="entry name" value="CBS"/>
    <property type="match status" value="2"/>
</dbReference>
<dbReference type="KEGG" id="sphc:CVN68_21490"/>
<dbReference type="InterPro" id="IPR050986">
    <property type="entry name" value="GutQ/KpsF_isomerases"/>
</dbReference>
<dbReference type="PROSITE" id="PS51464">
    <property type="entry name" value="SIS"/>
    <property type="match status" value="1"/>
</dbReference>
<evidence type="ECO:0000256" key="7">
    <source>
        <dbReference type="PROSITE-ProRule" id="PRU00703"/>
    </source>
</evidence>
<dbReference type="Pfam" id="PF00571">
    <property type="entry name" value="CBS"/>
    <property type="match status" value="2"/>
</dbReference>
<evidence type="ECO:0000259" key="8">
    <source>
        <dbReference type="PROSITE" id="PS51371"/>
    </source>
</evidence>
<dbReference type="InterPro" id="IPR046348">
    <property type="entry name" value="SIS_dom_sf"/>
</dbReference>
<dbReference type="CDD" id="cd04604">
    <property type="entry name" value="CBS_pair_SIS_assoc"/>
    <property type="match status" value="1"/>
</dbReference>
<dbReference type="SUPFAM" id="SSF53697">
    <property type="entry name" value="SIS domain"/>
    <property type="match status" value="1"/>
</dbReference>
<dbReference type="GO" id="GO:0097367">
    <property type="term" value="F:carbohydrate derivative binding"/>
    <property type="evidence" value="ECO:0007669"/>
    <property type="project" value="InterPro"/>
</dbReference>
<dbReference type="CDD" id="cd05014">
    <property type="entry name" value="SIS_Kpsf"/>
    <property type="match status" value="1"/>
</dbReference>
<gene>
    <name evidence="10" type="ORF">CVN68_21490</name>
</gene>
<dbReference type="Proteomes" id="UP000229081">
    <property type="component" value="Chromosome"/>
</dbReference>
<feature type="site" description="Catalytically relevant" evidence="6">
    <location>
        <position position="97"/>
    </location>
</feature>
<dbReference type="Gene3D" id="3.40.50.10490">
    <property type="entry name" value="Glucose-6-phosphate isomerase like protein, domain 1"/>
    <property type="match status" value="1"/>
</dbReference>
<keyword evidence="11" id="KW-1185">Reference proteome</keyword>
<dbReference type="OrthoDB" id="9762536at2"/>
<keyword evidence="2" id="KW-0677">Repeat</keyword>
<evidence type="ECO:0000256" key="5">
    <source>
        <dbReference type="PIRSR" id="PIRSR004692-2"/>
    </source>
</evidence>
<dbReference type="InterPro" id="IPR046342">
    <property type="entry name" value="CBS_dom_sf"/>
</dbReference>
<dbReference type="InterPro" id="IPR001347">
    <property type="entry name" value="SIS_dom"/>
</dbReference>
<comment type="similarity">
    <text evidence="1 4">Belongs to the SIS family. GutQ/KpsF subfamily.</text>
</comment>
<dbReference type="Pfam" id="PF01380">
    <property type="entry name" value="SIS"/>
    <property type="match status" value="1"/>
</dbReference>
<dbReference type="GO" id="GO:0005975">
    <property type="term" value="P:carbohydrate metabolic process"/>
    <property type="evidence" value="ECO:0007669"/>
    <property type="project" value="InterPro"/>
</dbReference>
<feature type="domain" description="CBS" evidence="8">
    <location>
        <begin position="195"/>
        <end position="256"/>
    </location>
</feature>
<dbReference type="Gene3D" id="3.10.580.10">
    <property type="entry name" value="CBS-domain"/>
    <property type="match status" value="1"/>
</dbReference>
<dbReference type="PROSITE" id="PS51371">
    <property type="entry name" value="CBS"/>
    <property type="match status" value="2"/>
</dbReference>
<sequence>MGRRAIAIEAEALWALAHELGADFADAVALLMTTPGRIILCGLGKSGQIARKIAATFASTGTPGIFLHAGDAVHGELGTLVAGDTLVILSNSGDTREFGVIMRRAETLALPIIAITSSPDAPVARNATINLLLPPNPEACPYGRSPTTSTAMMLALGDALAVTMMQLRGAKAADLLALHPGGRLGLDLVAVENFMHRGDELPLAPPETPMGDILDLISARNLGIAGVVDTHQRLLGVITDGDIRRCGLDLGSRSAEQVMTRRPRTLVGGAMARDALTIMSEARITAVFVVNDALGGRVRGLVHIHDLLRLGIG</sequence>
<feature type="site" description="Catalytically relevant" evidence="6">
    <location>
        <position position="179"/>
    </location>
</feature>
<proteinExistence type="inferred from homology"/>
<evidence type="ECO:0000256" key="6">
    <source>
        <dbReference type="PIRSR" id="PIRSR004692-3"/>
    </source>
</evidence>
<dbReference type="InterPro" id="IPR004800">
    <property type="entry name" value="KdsD/KpsF-type"/>
</dbReference>
<dbReference type="GO" id="GO:1901135">
    <property type="term" value="P:carbohydrate derivative metabolic process"/>
    <property type="evidence" value="ECO:0007669"/>
    <property type="project" value="InterPro"/>
</dbReference>
<dbReference type="PANTHER" id="PTHR42745">
    <property type="match status" value="1"/>
</dbReference>
<keyword evidence="5" id="KW-0862">Zinc</keyword>
<feature type="site" description="Catalytically relevant" evidence="6">
    <location>
        <position position="45"/>
    </location>
</feature>
<evidence type="ECO:0000256" key="2">
    <source>
        <dbReference type="ARBA" id="ARBA00022737"/>
    </source>
</evidence>
<accession>A0A2K8MLU0</accession>
<keyword evidence="10" id="KW-0413">Isomerase</keyword>
<dbReference type="GO" id="GO:0016853">
    <property type="term" value="F:isomerase activity"/>
    <property type="evidence" value="ECO:0007669"/>
    <property type="project" value="UniProtKB-KW"/>
</dbReference>
<name>A0A2K8MLU0_9SPHN</name>
<evidence type="ECO:0000313" key="10">
    <source>
        <dbReference type="EMBL" id="ATY34805.1"/>
    </source>
</evidence>
<keyword evidence="3 7" id="KW-0129">CBS domain</keyword>
<feature type="binding site" evidence="5">
    <location>
        <position position="68"/>
    </location>
    <ligand>
        <name>Zn(2+)</name>
        <dbReference type="ChEBI" id="CHEBI:29105"/>
    </ligand>
</feature>
<dbReference type="GO" id="GO:0046872">
    <property type="term" value="F:metal ion binding"/>
    <property type="evidence" value="ECO:0007669"/>
    <property type="project" value="UniProtKB-KW"/>
</dbReference>
<dbReference type="EMBL" id="CP024923">
    <property type="protein sequence ID" value="ATY34805.1"/>
    <property type="molecule type" value="Genomic_DNA"/>
</dbReference>
<protein>
    <submittedName>
        <fullName evidence="10">KpsF/GutQ family sugar-phosphate isomerase</fullName>
    </submittedName>
</protein>
<evidence type="ECO:0000256" key="1">
    <source>
        <dbReference type="ARBA" id="ARBA00008165"/>
    </source>
</evidence>